<gene>
    <name evidence="11" type="ORF">PHAECO_LOCUS7103</name>
</gene>
<organism evidence="11 12">
    <name type="scientific">Phaedon cochleariae</name>
    <name type="common">Mustard beetle</name>
    <dbReference type="NCBI Taxonomy" id="80249"/>
    <lineage>
        <taxon>Eukaryota</taxon>
        <taxon>Metazoa</taxon>
        <taxon>Ecdysozoa</taxon>
        <taxon>Arthropoda</taxon>
        <taxon>Hexapoda</taxon>
        <taxon>Insecta</taxon>
        <taxon>Pterygota</taxon>
        <taxon>Neoptera</taxon>
        <taxon>Endopterygota</taxon>
        <taxon>Coleoptera</taxon>
        <taxon>Polyphaga</taxon>
        <taxon>Cucujiformia</taxon>
        <taxon>Chrysomeloidea</taxon>
        <taxon>Chrysomelidae</taxon>
        <taxon>Chrysomelinae</taxon>
        <taxon>Chrysomelini</taxon>
        <taxon>Phaedon</taxon>
    </lineage>
</organism>
<evidence type="ECO:0000259" key="10">
    <source>
        <dbReference type="PROSITE" id="PS50067"/>
    </source>
</evidence>
<dbReference type="GO" id="GO:0005875">
    <property type="term" value="C:microtubule associated complex"/>
    <property type="evidence" value="ECO:0007669"/>
    <property type="project" value="TreeGrafter"/>
</dbReference>
<keyword evidence="5 8" id="KW-0175">Coiled coil</keyword>
<dbReference type="OrthoDB" id="540783at2759"/>
<sequence length="948" mass="108232">MEIQIETAVKICPIEYGEMVCVQSDPTTNTIQLNQQLYPVNYALPISCCQSTMFSNIIPMVNFLLEGCDVSIVTIGQSGTGKTYTLFGPGFHFAASESEHGVVPRFIREIFSKIGLYRDRTFTVHITWSQIYGDNVQDLLGGGSIECLGIVDAFQHIQVGLSNLTQKGAHSLFTITLEQQWTVDFTIHHKVSTASFADLAGSDKIVYDGNGYIQTLPVDPGLQALHHCIMTLSEPYINNFSLNHVPYSQSVLTTLLRDSFGGRAKTMVICCISPLLKDFVETLYSLQLLLRCQAIKNTVTVNSYTTYETAQESFDVFGLQFAANQLLKLVSNAEELFQKLVVNGGLNKNEIEQISHWLTLKQECEECLSENSEQHRSLERIEEEIEDSSETVSDSEEVLEEEESQSLYEKLDGLMDNFKVATDKLIYKANVVESNPAKKNSPTSSNSSYYFNSSRCRRGSIHSISSIDLPFASPTEMKLIEEDVFLHNDQKNDSSLSYEMRKKVLKQINSAIEGSQKQIKNLEETIRVKENLMKQLLEHKDIQSNALLKIKQKCQKLKKEYETTQDKMIQAQTQKNHYLEGKYKTELEEVEVKLKDIESLKNITEDERKKLMQLETSLKSSRKQLEKLKKHRKEEEKRKHHYECKIAEETTKLNLSKDSNTSDKNKKSSDLKAVALISHSSISSNDEKRLIAPLSSEELECLRHEIRNLRKTRDFLLEKKFKIDAKSKKTKMLNEIEERKLFQYEEAIEGIDLAIEYKNEIICGHQPVSEQALERLEEQGDKLLMDRVMKLTENEMRVLLHNYFQKVIDLRGSSKKLELQVTEFESQNENLACQVQNLSHTLRKVRLEGERRMVLMQQQHENKIHLVLRHLANDGGESDQVIPRVIGGKLRPVGGTSKQVGKNSSLITRITSIARHEIVPRQLQSVIPAPQAKVTRQKNKLIIQQTNK</sequence>
<evidence type="ECO:0000313" key="11">
    <source>
        <dbReference type="EMBL" id="CAH1159600.1"/>
    </source>
</evidence>
<keyword evidence="3 7" id="KW-0547">Nucleotide-binding</keyword>
<evidence type="ECO:0000313" key="12">
    <source>
        <dbReference type="Proteomes" id="UP001153737"/>
    </source>
</evidence>
<dbReference type="SMART" id="SM00129">
    <property type="entry name" value="KISc"/>
    <property type="match status" value="1"/>
</dbReference>
<dbReference type="GO" id="GO:0005524">
    <property type="term" value="F:ATP binding"/>
    <property type="evidence" value="ECO:0007669"/>
    <property type="project" value="UniProtKB-UniRule"/>
</dbReference>
<dbReference type="InterPro" id="IPR036961">
    <property type="entry name" value="Kinesin_motor_dom_sf"/>
</dbReference>
<keyword evidence="6" id="KW-0206">Cytoskeleton</keyword>
<dbReference type="AlphaFoldDB" id="A0A9P0DIK6"/>
<accession>A0A9P0DIK6</accession>
<evidence type="ECO:0000256" key="3">
    <source>
        <dbReference type="ARBA" id="ARBA00022741"/>
    </source>
</evidence>
<dbReference type="GO" id="GO:0008017">
    <property type="term" value="F:microtubule binding"/>
    <property type="evidence" value="ECO:0007669"/>
    <property type="project" value="InterPro"/>
</dbReference>
<dbReference type="Gene3D" id="3.40.850.10">
    <property type="entry name" value="Kinesin motor domain"/>
    <property type="match status" value="2"/>
</dbReference>
<dbReference type="InterPro" id="IPR027640">
    <property type="entry name" value="Kinesin-like_fam"/>
</dbReference>
<proteinExistence type="inferred from homology"/>
<comment type="similarity">
    <text evidence="7">Belongs to the TRAFAC class myosin-kinesin ATPase superfamily. Kinesin family.</text>
</comment>
<keyword evidence="4 7" id="KW-0067">ATP-binding</keyword>
<dbReference type="InterPro" id="IPR027417">
    <property type="entry name" value="P-loop_NTPase"/>
</dbReference>
<evidence type="ECO:0000256" key="8">
    <source>
        <dbReference type="SAM" id="Coils"/>
    </source>
</evidence>
<dbReference type="InterPro" id="IPR001752">
    <property type="entry name" value="Kinesin_motor_dom"/>
</dbReference>
<feature type="region of interest" description="Disordered" evidence="9">
    <location>
        <begin position="375"/>
        <end position="401"/>
    </location>
</feature>
<dbReference type="PANTHER" id="PTHR47969">
    <property type="entry name" value="CHROMOSOME-ASSOCIATED KINESIN KIF4A-RELATED"/>
    <property type="match status" value="1"/>
</dbReference>
<dbReference type="PRINTS" id="PR00380">
    <property type="entry name" value="KINESINHEAVY"/>
</dbReference>
<feature type="coiled-coil region" evidence="8">
    <location>
        <begin position="505"/>
        <end position="645"/>
    </location>
</feature>
<keyword evidence="2" id="KW-0963">Cytoplasm</keyword>
<comment type="subcellular location">
    <subcellularLocation>
        <location evidence="1">Cytoplasm</location>
        <location evidence="1">Cytoskeleton</location>
    </subcellularLocation>
</comment>
<dbReference type="SUPFAM" id="SSF52540">
    <property type="entry name" value="P-loop containing nucleoside triphosphate hydrolases"/>
    <property type="match status" value="1"/>
</dbReference>
<dbReference type="Pfam" id="PF00225">
    <property type="entry name" value="Kinesin"/>
    <property type="match status" value="2"/>
</dbReference>
<dbReference type="Proteomes" id="UP001153737">
    <property type="component" value="Chromosome 3"/>
</dbReference>
<dbReference type="EMBL" id="OU896709">
    <property type="protein sequence ID" value="CAH1159600.1"/>
    <property type="molecule type" value="Genomic_DNA"/>
</dbReference>
<dbReference type="PROSITE" id="PS50067">
    <property type="entry name" value="KINESIN_MOTOR_2"/>
    <property type="match status" value="1"/>
</dbReference>
<evidence type="ECO:0000256" key="6">
    <source>
        <dbReference type="ARBA" id="ARBA00023212"/>
    </source>
</evidence>
<dbReference type="GO" id="GO:0007018">
    <property type="term" value="P:microtubule-based movement"/>
    <property type="evidence" value="ECO:0007669"/>
    <property type="project" value="InterPro"/>
</dbReference>
<evidence type="ECO:0000256" key="7">
    <source>
        <dbReference type="PROSITE-ProRule" id="PRU00283"/>
    </source>
</evidence>
<protein>
    <recommendedName>
        <fullName evidence="10">Kinesin motor domain-containing protein</fullName>
    </recommendedName>
</protein>
<keyword evidence="7" id="KW-0505">Motor protein</keyword>
<evidence type="ECO:0000256" key="1">
    <source>
        <dbReference type="ARBA" id="ARBA00004245"/>
    </source>
</evidence>
<reference evidence="11" key="1">
    <citation type="submission" date="2022-01" db="EMBL/GenBank/DDBJ databases">
        <authorList>
            <person name="King R."/>
        </authorList>
    </citation>
    <scope>NUCLEOTIDE SEQUENCE</scope>
</reference>
<dbReference type="GO" id="GO:0007052">
    <property type="term" value="P:mitotic spindle organization"/>
    <property type="evidence" value="ECO:0007669"/>
    <property type="project" value="TreeGrafter"/>
</dbReference>
<evidence type="ECO:0000256" key="2">
    <source>
        <dbReference type="ARBA" id="ARBA00022490"/>
    </source>
</evidence>
<name>A0A9P0DIK6_PHACE</name>
<evidence type="ECO:0000256" key="5">
    <source>
        <dbReference type="ARBA" id="ARBA00023054"/>
    </source>
</evidence>
<feature type="domain" description="Kinesin motor" evidence="10">
    <location>
        <begin position="4"/>
        <end position="295"/>
    </location>
</feature>
<keyword evidence="12" id="KW-1185">Reference proteome</keyword>
<evidence type="ECO:0000256" key="9">
    <source>
        <dbReference type="SAM" id="MobiDB-lite"/>
    </source>
</evidence>
<feature type="coiled-coil region" evidence="8">
    <location>
        <begin position="814"/>
        <end position="848"/>
    </location>
</feature>
<dbReference type="GO" id="GO:0051231">
    <property type="term" value="P:spindle elongation"/>
    <property type="evidence" value="ECO:0007669"/>
    <property type="project" value="TreeGrafter"/>
</dbReference>
<feature type="binding site" evidence="7">
    <location>
        <begin position="76"/>
        <end position="83"/>
    </location>
    <ligand>
        <name>ATP</name>
        <dbReference type="ChEBI" id="CHEBI:30616"/>
    </ligand>
</feature>
<dbReference type="GO" id="GO:0003777">
    <property type="term" value="F:microtubule motor activity"/>
    <property type="evidence" value="ECO:0007669"/>
    <property type="project" value="InterPro"/>
</dbReference>
<reference evidence="11" key="2">
    <citation type="submission" date="2022-10" db="EMBL/GenBank/DDBJ databases">
        <authorList>
            <consortium name="ENA_rothamsted_submissions"/>
            <consortium name="culmorum"/>
            <person name="King R."/>
        </authorList>
    </citation>
    <scope>NUCLEOTIDE SEQUENCE</scope>
</reference>
<feature type="compositionally biased region" description="Acidic residues" evidence="9">
    <location>
        <begin position="381"/>
        <end position="401"/>
    </location>
</feature>
<evidence type="ECO:0000256" key="4">
    <source>
        <dbReference type="ARBA" id="ARBA00022840"/>
    </source>
</evidence>
<dbReference type="PANTHER" id="PTHR47969:SF15">
    <property type="entry name" value="CHROMOSOME-ASSOCIATED KINESIN KIF4A-RELATED"/>
    <property type="match status" value="1"/>
</dbReference>